<name>A0A6C0JRG4_9ZZZZ</name>
<dbReference type="InterPro" id="IPR003615">
    <property type="entry name" value="HNH_nuc"/>
</dbReference>
<sequence>MNYDDIIFDKKWLINHSPFYQEYNLTLKQFIEEVIDRDNFNPPYLKYPNYQKEINIDKVNEMIVSYKKNPEFFNYKNKLVFSFVPSTQNLYIMDGQHRIELIKNLVLNNYNNCIILCIYIVDNEEKNISLFDDLNKDSYKNSTYVNLDDFSKELHLKLKEYFNKYALYFDKKEKKDSYKITLSNFLEKIENSNYLLNFTNINDIINDIEKSNQYFNNYIGYLEYYNDNPKLFYKDEQDCVKNGIIFSLTNNNFIDYLINKSVKPEHKFKKDKKRISSSLKRKVWEKEYGNANNGRCPYKKCVNTIYKNNYSCGHIISEYNGGETDISNLRPMCHGCNNKLGKRNWT</sequence>
<dbReference type="CDD" id="cd00085">
    <property type="entry name" value="HNHc"/>
    <property type="match status" value="1"/>
</dbReference>
<dbReference type="GO" id="GO:0008270">
    <property type="term" value="F:zinc ion binding"/>
    <property type="evidence" value="ECO:0007669"/>
    <property type="project" value="InterPro"/>
</dbReference>
<evidence type="ECO:0000259" key="1">
    <source>
        <dbReference type="Pfam" id="PF14279"/>
    </source>
</evidence>
<feature type="domain" description="HNH endonuclease 5" evidence="1">
    <location>
        <begin position="301"/>
        <end position="342"/>
    </location>
</feature>
<evidence type="ECO:0000313" key="2">
    <source>
        <dbReference type="EMBL" id="QHU07406.1"/>
    </source>
</evidence>
<organism evidence="2">
    <name type="scientific">viral metagenome</name>
    <dbReference type="NCBI Taxonomy" id="1070528"/>
    <lineage>
        <taxon>unclassified sequences</taxon>
        <taxon>metagenomes</taxon>
        <taxon>organismal metagenomes</taxon>
    </lineage>
</organism>
<dbReference type="EMBL" id="MN740684">
    <property type="protein sequence ID" value="QHU07406.1"/>
    <property type="molecule type" value="Genomic_DNA"/>
</dbReference>
<dbReference type="Gene3D" id="1.10.30.50">
    <property type="match status" value="1"/>
</dbReference>
<reference evidence="2" key="1">
    <citation type="journal article" date="2020" name="Nature">
        <title>Giant virus diversity and host interactions through global metagenomics.</title>
        <authorList>
            <person name="Schulz F."/>
            <person name="Roux S."/>
            <person name="Paez-Espino D."/>
            <person name="Jungbluth S."/>
            <person name="Walsh D.A."/>
            <person name="Denef V.J."/>
            <person name="McMahon K.D."/>
            <person name="Konstantinidis K.T."/>
            <person name="Eloe-Fadrosh E.A."/>
            <person name="Kyrpides N.C."/>
            <person name="Woyke T."/>
        </authorList>
    </citation>
    <scope>NUCLEOTIDE SEQUENCE</scope>
    <source>
        <strain evidence="2">GVMAG-S-1040241-154</strain>
    </source>
</reference>
<accession>A0A6C0JRG4</accession>
<dbReference type="Pfam" id="PF14279">
    <property type="entry name" value="HNH_5"/>
    <property type="match status" value="1"/>
</dbReference>
<proteinExistence type="predicted"/>
<dbReference type="InterPro" id="IPR029471">
    <property type="entry name" value="HNH_5"/>
</dbReference>
<dbReference type="GO" id="GO:0003676">
    <property type="term" value="F:nucleic acid binding"/>
    <property type="evidence" value="ECO:0007669"/>
    <property type="project" value="InterPro"/>
</dbReference>
<dbReference type="AlphaFoldDB" id="A0A6C0JRG4"/>
<protein>
    <recommendedName>
        <fullName evidence="1">HNH endonuclease 5 domain-containing protein</fullName>
    </recommendedName>
</protein>
<dbReference type="GO" id="GO:0004519">
    <property type="term" value="F:endonuclease activity"/>
    <property type="evidence" value="ECO:0007669"/>
    <property type="project" value="InterPro"/>
</dbReference>